<keyword evidence="1" id="KW-0175">Coiled coil</keyword>
<evidence type="ECO:0000313" key="2">
    <source>
        <dbReference type="EMBL" id="MBF5058602.1"/>
    </source>
</evidence>
<evidence type="ECO:0000313" key="3">
    <source>
        <dbReference type="Proteomes" id="UP001194714"/>
    </source>
</evidence>
<dbReference type="Proteomes" id="UP001194714">
    <property type="component" value="Unassembled WGS sequence"/>
</dbReference>
<feature type="coiled-coil region" evidence="1">
    <location>
        <begin position="283"/>
        <end position="317"/>
    </location>
</feature>
<name>A0ABS0AWT9_9BACT</name>
<dbReference type="Gene3D" id="1.25.40.20">
    <property type="entry name" value="Ankyrin repeat-containing domain"/>
    <property type="match status" value="1"/>
</dbReference>
<keyword evidence="3" id="KW-1185">Reference proteome</keyword>
<dbReference type="RefSeq" id="WP_194846870.1">
    <property type="nucleotide sequence ID" value="NZ_JAAEJV010000001.1"/>
</dbReference>
<protein>
    <recommendedName>
        <fullName evidence="4">Ras-GEF domain-containing protein</fullName>
    </recommendedName>
</protein>
<sequence>MSASVQKKIVSSQDNPFIGSKQIPSVNEKLSDFTSRLSRDTLTTAFDLSQKKMKPKAGKVLLEAIKVNYTLLQLTFPKGLKEADSNEIDSYLIRNRRLRSRGKILKKWDEDGQTDKVIRFIQKLRKQDPQLPSELFLSVLFQCNNASEELYREGALPFKLDKQGRSPYLHALDTGNHKLIKLFAAEKDSKSEIVEALNQAIQEESLSNLKNLAELIDCWGIPEEGIDDQIEQAFKAGKHKITRLLLAFGLDPNKEVNGKSLSSLRSELDDTVMALVQAGADLKETQEGLIKELKEVREKAEAEFRELQIRLGKVEEIVDVDLNDKIRAFLDDPVYGAYYKAFYNGFSSKMNNEILSMQASLGSWTAASKTLTTQALGLVPKLVKSLFPMPGASLVASLAIKIPQHFIEQAKKDHLKDISSALSDPQYATHFVRIVTYRLLTLFKEQLTYFDKPTGDRGHQLNKSAIETFTSNLVTRLFAFMFYNDYFFREDLFWGDENKVKEIYRRANSLALSVTWFNPNKMYLLHYQKQNPFFNKTIIRLPTTRDSSHYQKFKQGARATGGFIVGAFKRKLDITGFKHALKTLTAEGLLQRSPIYIKEDHSYVQLKEGRPKHYPRLEITEYDKAYISAITKDPLQAPEPFELKTHSWRWFYGDLSVQQHNQPIIDGNSPQTQGKGLNQSGLVFNPDEVRRIIREESSKIIGQLLLNKLDRKTTDLENKSSEKINSYLSQLNDLSLLEVDKRMVDGLRNRLLGADQANAFEFYQTKVAELKSLDHPEDSKLKRLIVEIKNSFLEDGKKNALIEELNKLSSNAVGSSRTN</sequence>
<gene>
    <name evidence="2" type="ORF">NEPTK9_000099</name>
</gene>
<evidence type="ECO:0000256" key="1">
    <source>
        <dbReference type="SAM" id="Coils"/>
    </source>
</evidence>
<organism evidence="2 3">
    <name type="scientific">Candidatus Neptunichlamydia vexilliferae</name>
    <dbReference type="NCBI Taxonomy" id="1651774"/>
    <lineage>
        <taxon>Bacteria</taxon>
        <taxon>Pseudomonadati</taxon>
        <taxon>Chlamydiota</taxon>
        <taxon>Chlamydiia</taxon>
        <taxon>Parachlamydiales</taxon>
        <taxon>Simkaniaceae</taxon>
        <taxon>Candidatus Neptunichlamydia</taxon>
    </lineage>
</organism>
<dbReference type="EMBL" id="JAAEJV010000001">
    <property type="protein sequence ID" value="MBF5058602.1"/>
    <property type="molecule type" value="Genomic_DNA"/>
</dbReference>
<accession>A0ABS0AWT9</accession>
<evidence type="ECO:0008006" key="4">
    <source>
        <dbReference type="Google" id="ProtNLM"/>
    </source>
</evidence>
<reference evidence="2 3" key="1">
    <citation type="submission" date="2020-01" db="EMBL/GenBank/DDBJ databases">
        <title>Draft genome sequence of Cand. Neptunochlamydia vexilliferae K9.</title>
        <authorList>
            <person name="Schulz F."/>
            <person name="Koestlbacher S."/>
            <person name="Wascher F."/>
            <person name="Pizzetti I."/>
            <person name="Horn M."/>
        </authorList>
    </citation>
    <scope>NUCLEOTIDE SEQUENCE [LARGE SCALE GENOMIC DNA]</scope>
    <source>
        <strain evidence="2 3">K9</strain>
    </source>
</reference>
<comment type="caution">
    <text evidence="2">The sequence shown here is derived from an EMBL/GenBank/DDBJ whole genome shotgun (WGS) entry which is preliminary data.</text>
</comment>
<proteinExistence type="predicted"/>
<dbReference type="InterPro" id="IPR036770">
    <property type="entry name" value="Ankyrin_rpt-contain_sf"/>
</dbReference>